<feature type="transmembrane region" description="Helical" evidence="4">
    <location>
        <begin position="66"/>
        <end position="86"/>
    </location>
</feature>
<dbReference type="Pfam" id="PF00015">
    <property type="entry name" value="MCPsignal"/>
    <property type="match status" value="1"/>
</dbReference>
<dbReference type="PRINTS" id="PR00260">
    <property type="entry name" value="CHEMTRNSDUCR"/>
</dbReference>
<dbReference type="InterPro" id="IPR004090">
    <property type="entry name" value="Chemotax_Me-accpt_rcpt"/>
</dbReference>
<comment type="similarity">
    <text evidence="2">Belongs to the methyl-accepting chemotaxis (MCP) protein family.</text>
</comment>
<dbReference type="InterPro" id="IPR051310">
    <property type="entry name" value="MCP_chemotaxis"/>
</dbReference>
<keyword evidence="4" id="KW-0472">Membrane</keyword>
<gene>
    <name evidence="7" type="ORF">KEM10_16890</name>
</gene>
<dbReference type="Proteomes" id="UP000708576">
    <property type="component" value="Unassembled WGS sequence"/>
</dbReference>
<evidence type="ECO:0000256" key="4">
    <source>
        <dbReference type="SAM" id="Phobius"/>
    </source>
</evidence>
<organism evidence="7 8">
    <name type="scientific">Carboxylicivirga linearis</name>
    <dbReference type="NCBI Taxonomy" id="1628157"/>
    <lineage>
        <taxon>Bacteria</taxon>
        <taxon>Pseudomonadati</taxon>
        <taxon>Bacteroidota</taxon>
        <taxon>Bacteroidia</taxon>
        <taxon>Marinilabiliales</taxon>
        <taxon>Marinilabiliaceae</taxon>
        <taxon>Carboxylicivirga</taxon>
    </lineage>
</organism>
<feature type="domain" description="HAMP" evidence="6">
    <location>
        <begin position="87"/>
        <end position="142"/>
    </location>
</feature>
<evidence type="ECO:0000259" key="5">
    <source>
        <dbReference type="PROSITE" id="PS50111"/>
    </source>
</evidence>
<feature type="transmembrane region" description="Helical" evidence="4">
    <location>
        <begin position="40"/>
        <end position="60"/>
    </location>
</feature>
<proteinExistence type="inferred from homology"/>
<dbReference type="InterPro" id="IPR003660">
    <property type="entry name" value="HAMP_dom"/>
</dbReference>
<feature type="domain" description="Methyl-accepting transducer" evidence="5">
    <location>
        <begin position="147"/>
        <end position="362"/>
    </location>
</feature>
<keyword evidence="1" id="KW-0145">Chemotaxis</keyword>
<dbReference type="EMBL" id="JAGUCO010000017">
    <property type="protein sequence ID" value="MBS2099967.1"/>
    <property type="molecule type" value="Genomic_DNA"/>
</dbReference>
<dbReference type="InterPro" id="IPR004089">
    <property type="entry name" value="MCPsignal_dom"/>
</dbReference>
<feature type="transmembrane region" description="Helical" evidence="4">
    <location>
        <begin position="14"/>
        <end position="31"/>
    </location>
</feature>
<dbReference type="SMART" id="SM00283">
    <property type="entry name" value="MA"/>
    <property type="match status" value="1"/>
</dbReference>
<keyword evidence="4" id="KW-0812">Transmembrane</keyword>
<sequence length="378" mass="41217">MPNLLSFYNSLNKYEIYLILLSISAVGYIVVTHRIGKGSVIWKIALTFMPSLLIMAYSAFAFALSFNYLLFIPALGGLFASFLFLVKLIKKPFGEVEQIIHNFSQGDLNIVIDDKLLKDNTELGKISRSIQEVSESLNNIIQEVKNVSQEVVSHSSQLSHTSQLLANGTNTQAAATEEIGSSLEEAHAIIKLSSDHAGKAKQISTDAAKKINDNIKKSEETKISINNILSNINKINDLSEQTKILSLNAAVEAARAGDHGRGFAVVAHEVRNLAQNSNHFSGIIHTLSSSALQMGTEASDSLNNMAPEILNTATLVDEINTGALEQKHSMDQISSALAELNNITQETSANSQEMSASAEQLMHQSKKLNELISFFKTN</sequence>
<dbReference type="PROSITE" id="PS50111">
    <property type="entry name" value="CHEMOTAXIS_TRANSDUC_2"/>
    <property type="match status" value="1"/>
</dbReference>
<evidence type="ECO:0000313" key="7">
    <source>
        <dbReference type="EMBL" id="MBS2099967.1"/>
    </source>
</evidence>
<evidence type="ECO:0000313" key="8">
    <source>
        <dbReference type="Proteomes" id="UP000708576"/>
    </source>
</evidence>
<evidence type="ECO:0000256" key="1">
    <source>
        <dbReference type="ARBA" id="ARBA00022500"/>
    </source>
</evidence>
<evidence type="ECO:0000256" key="3">
    <source>
        <dbReference type="PROSITE-ProRule" id="PRU00284"/>
    </source>
</evidence>
<dbReference type="PROSITE" id="PS50885">
    <property type="entry name" value="HAMP"/>
    <property type="match status" value="1"/>
</dbReference>
<evidence type="ECO:0000259" key="6">
    <source>
        <dbReference type="PROSITE" id="PS50885"/>
    </source>
</evidence>
<protein>
    <recommendedName>
        <fullName evidence="9">Methyl-accepting chemotaxis protein</fullName>
    </recommendedName>
</protein>
<dbReference type="PANTHER" id="PTHR43531">
    <property type="entry name" value="PROTEIN ICFG"/>
    <property type="match status" value="1"/>
</dbReference>
<dbReference type="Gene3D" id="1.10.287.950">
    <property type="entry name" value="Methyl-accepting chemotaxis protein"/>
    <property type="match status" value="1"/>
</dbReference>
<dbReference type="PANTHER" id="PTHR43531:SF11">
    <property type="entry name" value="METHYL-ACCEPTING CHEMOTAXIS PROTEIN 3"/>
    <property type="match status" value="1"/>
</dbReference>
<dbReference type="SUPFAM" id="SSF58104">
    <property type="entry name" value="Methyl-accepting chemotaxis protein (MCP) signaling domain"/>
    <property type="match status" value="1"/>
</dbReference>
<comment type="caution">
    <text evidence="7">The sequence shown here is derived from an EMBL/GenBank/DDBJ whole genome shotgun (WGS) entry which is preliminary data.</text>
</comment>
<accession>A0ABS5JYI5</accession>
<evidence type="ECO:0000256" key="2">
    <source>
        <dbReference type="ARBA" id="ARBA00029447"/>
    </source>
</evidence>
<keyword evidence="8" id="KW-1185">Reference proteome</keyword>
<keyword evidence="4" id="KW-1133">Transmembrane helix</keyword>
<name>A0ABS5JYI5_9BACT</name>
<dbReference type="RefSeq" id="WP_212217209.1">
    <property type="nucleotide sequence ID" value="NZ_JAGUCO010000017.1"/>
</dbReference>
<evidence type="ECO:0008006" key="9">
    <source>
        <dbReference type="Google" id="ProtNLM"/>
    </source>
</evidence>
<reference evidence="7 8" key="1">
    <citation type="journal article" date="2015" name="Int. J. Syst. Evol. Microbiol.">
        <title>Carboxylicivirga linearis sp. nov., isolated from a sea cucumber culture pond.</title>
        <authorList>
            <person name="Wang F.Q."/>
            <person name="Zhou Y.X."/>
            <person name="Lin X.Z."/>
            <person name="Chen G.J."/>
            <person name="Du Z.J."/>
        </authorList>
    </citation>
    <scope>NUCLEOTIDE SEQUENCE [LARGE SCALE GENOMIC DNA]</scope>
    <source>
        <strain evidence="7 8">FB218</strain>
    </source>
</reference>
<keyword evidence="3" id="KW-0807">Transducer</keyword>